<feature type="transmembrane region" description="Helical" evidence="1">
    <location>
        <begin position="960"/>
        <end position="984"/>
    </location>
</feature>
<dbReference type="Pfam" id="PF07819">
    <property type="entry name" value="PGAP1"/>
    <property type="match status" value="1"/>
</dbReference>
<dbReference type="SUPFAM" id="SSF53474">
    <property type="entry name" value="alpha/beta-Hydrolases"/>
    <property type="match status" value="1"/>
</dbReference>
<organism evidence="4 5">
    <name type="scientific">Amborella trichopoda</name>
    <dbReference type="NCBI Taxonomy" id="13333"/>
    <lineage>
        <taxon>Eukaryota</taxon>
        <taxon>Viridiplantae</taxon>
        <taxon>Streptophyta</taxon>
        <taxon>Embryophyta</taxon>
        <taxon>Tracheophyta</taxon>
        <taxon>Spermatophyta</taxon>
        <taxon>Magnoliopsida</taxon>
        <taxon>Amborellales</taxon>
        <taxon>Amborellaceae</taxon>
        <taxon>Amborella</taxon>
    </lineage>
</organism>
<sequence length="1188" mass="131402">MAGLKSKLRVALVVVLCIWIGLAALYGLLKPVPNGCNMTYMYPTYIPISTPPNVSSEKYGLFLYHEGWKKINFSEHLTKLSGVPVLFIPGNGGSYKQAVILVNFVLLNNFWTCHMAGARPQLGARLVAEGLMCEPPLAQPTNKCHHILFWGALHFGSEKKLVGFSADSREVFRQVRSLAAESDRAYQGGPLEPTFYQDAAFTPEEGGNDISSRDLENFIPPNQYPCMLDWFAVDLEGEHSAMDGRILEEHTEYVVYAVHRILDQYQESRDARSKEGADNFGSLPRSVILVGHSMGGFVARAVIVHPHLRKSAVETIVTLSSPHQSPPVALQPSLGHFFSRVNHAWRKGYEIQTSRSGRWLSDPLLSNVIVVSITGGIRDYQVRSKLASLDGIIPPSHGFMIGTPGMKNVWLSMEHQSILWCNQLVIQVSHTLLSLVDAESGQPFPTTRKRLDVFMKMLRSGIPQSFNWMKCAQRSYDSKHLSVENEENIAGSRAIMSNSPCPSSVHWTDDSLERDLYISIPTVTVLAMDGRRRWMDIMKLGSNGKDHFVFVTNLAPCSGVRLHLWPERRKSQTEDEVPASTRVVEVTSKMLNIPAGPAPRQIEPGSQTEQAPPSAVLQLGPEELHGFRYLTISVAPRPTVSGRPPPAASMAVGQFFNPKEGEKKFSPQSLLLSSYMQEEIVLKEDHPLVLNFSFAISLGLLPVTLSLSTIGCGIKNSGLPVEQAGDVEHSSLCKLRCFPPVALVWDSTSGLHVIPNLYSETIAVDSSPAFWGSAALRSQTTTAFLMVDPHCSYRVRIAVSLTAAASRFLLLHGTQTVGLCIAVLFFALARQARAWELDLPMPSILMAVESNLWMLLPFLVMALGPMVVFVVFSLFTSQPSRLFSIFIIVTMLCYAFANGAMIILIFCSQMVFHVAATVQVFMKQRWHAWEESFPMIFRSQCFTFLSSFKVVRVLKGNPTLIVALIAISLVCFVHPALGLIVLLLSHASNCHTALCSHTQRKENLQNTWSHGDVSSRSRSNNVTHDPLLPLDEHSSGSPNSAKSFGDTQLEAFQYRLGLLLLHLTATLMLVPSLIAWGQRIGMDQSIPWFADSLLSLGIILHGVSGVKPDCNALLFPSPMARGRQMGLSAVYFLSGYYCYLSGLASAPYRAFYAMAAVGIISMAFGVIVRRSRENRDGHFISRKHSHKH</sequence>
<dbReference type="eggNOG" id="KOG3724">
    <property type="taxonomic scope" value="Eukaryota"/>
</dbReference>
<dbReference type="OMA" id="LGHYFAH"/>
<keyword evidence="1" id="KW-0256">Endoplasmic reticulum</keyword>
<evidence type="ECO:0000259" key="3">
    <source>
        <dbReference type="Pfam" id="PF07819"/>
    </source>
</evidence>
<keyword evidence="5" id="KW-1185">Reference proteome</keyword>
<accession>U5DCQ9</accession>
<dbReference type="GO" id="GO:0006505">
    <property type="term" value="P:GPI anchor metabolic process"/>
    <property type="evidence" value="ECO:0000318"/>
    <property type="project" value="GO_Central"/>
</dbReference>
<feature type="transmembrane region" description="Helical" evidence="1">
    <location>
        <begin position="852"/>
        <end position="875"/>
    </location>
</feature>
<dbReference type="PANTHER" id="PTHR47346:SF1">
    <property type="entry name" value="GPI INOSITOL-DEACYLASE"/>
    <property type="match status" value="1"/>
</dbReference>
<evidence type="ECO:0000313" key="4">
    <source>
        <dbReference type="EMBL" id="ERN19202.1"/>
    </source>
</evidence>
<feature type="region of interest" description="Disordered" evidence="2">
    <location>
        <begin position="594"/>
        <end position="613"/>
    </location>
</feature>
<dbReference type="Gene3D" id="3.40.50.1820">
    <property type="entry name" value="alpha/beta hydrolase"/>
    <property type="match status" value="1"/>
</dbReference>
<gene>
    <name evidence="4" type="ORF">AMTR_s00061p00186110</name>
</gene>
<keyword evidence="1" id="KW-1133">Transmembrane helix</keyword>
<feature type="transmembrane region" description="Helical" evidence="1">
    <location>
        <begin position="12"/>
        <end position="29"/>
    </location>
</feature>
<feature type="transmembrane region" description="Helical" evidence="1">
    <location>
        <begin position="809"/>
        <end position="832"/>
    </location>
</feature>
<dbReference type="GO" id="GO:0050185">
    <property type="term" value="F:phosphatidylinositol deacylase activity"/>
    <property type="evidence" value="ECO:0000318"/>
    <property type="project" value="GO_Central"/>
</dbReference>
<name>U5DCQ9_AMBTC</name>
<dbReference type="AlphaFoldDB" id="U5DCQ9"/>
<feature type="transmembrane region" description="Helical" evidence="1">
    <location>
        <begin position="688"/>
        <end position="707"/>
    </location>
</feature>
<feature type="transmembrane region" description="Helical" evidence="1">
    <location>
        <begin position="1150"/>
        <end position="1168"/>
    </location>
</feature>
<reference evidence="5" key="1">
    <citation type="journal article" date="2013" name="Science">
        <title>The Amborella genome and the evolution of flowering plants.</title>
        <authorList>
            <consortium name="Amborella Genome Project"/>
        </authorList>
    </citation>
    <scope>NUCLEOTIDE SEQUENCE [LARGE SCALE GENOMIC DNA]</scope>
</reference>
<dbReference type="GO" id="GO:0005783">
    <property type="term" value="C:endoplasmic reticulum"/>
    <property type="evidence" value="ECO:0000318"/>
    <property type="project" value="GO_Central"/>
</dbReference>
<feature type="transmembrane region" description="Helical" evidence="1">
    <location>
        <begin position="1126"/>
        <end position="1144"/>
    </location>
</feature>
<dbReference type="STRING" id="13333.U5DCQ9"/>
<evidence type="ECO:0000313" key="5">
    <source>
        <dbReference type="Proteomes" id="UP000017836"/>
    </source>
</evidence>
<dbReference type="GO" id="GO:0015031">
    <property type="term" value="P:protein transport"/>
    <property type="evidence" value="ECO:0000318"/>
    <property type="project" value="GO_Central"/>
</dbReference>
<feature type="transmembrane region" description="Helical" evidence="1">
    <location>
        <begin position="882"/>
        <end position="912"/>
    </location>
</feature>
<evidence type="ECO:0000256" key="1">
    <source>
        <dbReference type="RuleBase" id="RU365011"/>
    </source>
</evidence>
<keyword evidence="1" id="KW-0813">Transport</keyword>
<dbReference type="InterPro" id="IPR029058">
    <property type="entry name" value="AB_hydrolase_fold"/>
</dbReference>
<dbReference type="GO" id="GO:0005789">
    <property type="term" value="C:endoplasmic reticulum membrane"/>
    <property type="evidence" value="ECO:0007669"/>
    <property type="project" value="UniProtKB-SubCell"/>
</dbReference>
<keyword evidence="1" id="KW-0472">Membrane</keyword>
<protein>
    <recommendedName>
        <fullName evidence="1">GPI inositol-deacylase</fullName>
        <ecNumber evidence="1">3.1.-.-</ecNumber>
    </recommendedName>
</protein>
<keyword evidence="1" id="KW-0812">Transmembrane</keyword>
<dbReference type="Gramene" id="ERN19202">
    <property type="protein sequence ID" value="ERN19202"/>
    <property type="gene ID" value="AMTR_s00061p00186110"/>
</dbReference>
<dbReference type="EMBL" id="KI392075">
    <property type="protein sequence ID" value="ERN19202.1"/>
    <property type="molecule type" value="Genomic_DNA"/>
</dbReference>
<keyword evidence="1" id="KW-0653">Protein transport</keyword>
<dbReference type="Proteomes" id="UP000017836">
    <property type="component" value="Unassembled WGS sequence"/>
</dbReference>
<keyword evidence="1" id="KW-0378">Hydrolase</keyword>
<dbReference type="PANTHER" id="PTHR47346">
    <property type="entry name" value="HYDROLASES, ACTING ON ESTER BOND"/>
    <property type="match status" value="1"/>
</dbReference>
<proteinExistence type="inferred from homology"/>
<comment type="similarity">
    <text evidence="1">Belongs to the GPI inositol-deacylase family.</text>
</comment>
<comment type="subcellular location">
    <subcellularLocation>
        <location evidence="1">Endoplasmic reticulum membrane</location>
    </subcellularLocation>
</comment>
<comment type="function">
    <text evidence="1">Involved in inositol deacylation of GPI-anchored proteins which plays important roles in the quality control and ER-associated degradation of GPI-anchored proteins.</text>
</comment>
<feature type="transmembrane region" description="Helical" evidence="1">
    <location>
        <begin position="1056"/>
        <end position="1076"/>
    </location>
</feature>
<dbReference type="InterPro" id="IPR012908">
    <property type="entry name" value="PGAP1-ab_dom-like"/>
</dbReference>
<evidence type="ECO:0000256" key="2">
    <source>
        <dbReference type="SAM" id="MobiDB-lite"/>
    </source>
</evidence>
<feature type="transmembrane region" description="Helical" evidence="1">
    <location>
        <begin position="1088"/>
        <end position="1106"/>
    </location>
</feature>
<dbReference type="HOGENOM" id="CLU_009749_0_0_1"/>
<dbReference type="EC" id="3.1.-.-" evidence="1"/>
<feature type="domain" description="GPI inositol-deacylase PGAP1-like alpha/beta" evidence="3">
    <location>
        <begin position="172"/>
        <end position="434"/>
    </location>
</feature>